<sequence>MSTSYADSTQAREWDRRYDGYGRPKTAPTDLFHDYEASAARSAEREAIRLAERKAAQVRINAAVGQIGDFFGYNEVKQ</sequence>
<organism evidence="3">
    <name type="scientific">viral metagenome</name>
    <dbReference type="NCBI Taxonomy" id="1070528"/>
    <lineage>
        <taxon>unclassified sequences</taxon>
        <taxon>metagenomes</taxon>
        <taxon>organismal metagenomes</taxon>
    </lineage>
</organism>
<protein>
    <submittedName>
        <fullName evidence="3">Uncharacterized protein</fullName>
    </submittedName>
</protein>
<dbReference type="EMBL" id="MT143895">
    <property type="protein sequence ID" value="QJB05185.1"/>
    <property type="molecule type" value="Genomic_DNA"/>
</dbReference>
<name>A0A6M3MHY9_9ZZZZ</name>
<proteinExistence type="predicted"/>
<feature type="compositionally biased region" description="Basic and acidic residues" evidence="1">
    <location>
        <begin position="10"/>
        <end position="21"/>
    </location>
</feature>
<evidence type="ECO:0000313" key="3">
    <source>
        <dbReference type="EMBL" id="QJB05185.1"/>
    </source>
</evidence>
<dbReference type="AlphaFoldDB" id="A0A6M3MHY9"/>
<gene>
    <name evidence="2" type="ORF">MM171A00126_0047</name>
    <name evidence="3" type="ORF">MM171B00120_0081</name>
</gene>
<feature type="region of interest" description="Disordered" evidence="1">
    <location>
        <begin position="1"/>
        <end position="21"/>
    </location>
</feature>
<evidence type="ECO:0000256" key="1">
    <source>
        <dbReference type="SAM" id="MobiDB-lite"/>
    </source>
</evidence>
<accession>A0A6M3MHY9</accession>
<dbReference type="EMBL" id="MT143706">
    <property type="protein sequence ID" value="QJB01207.1"/>
    <property type="molecule type" value="Genomic_DNA"/>
</dbReference>
<evidence type="ECO:0000313" key="2">
    <source>
        <dbReference type="EMBL" id="QJB01207.1"/>
    </source>
</evidence>
<reference evidence="3" key="1">
    <citation type="submission" date="2020-03" db="EMBL/GenBank/DDBJ databases">
        <title>The deep terrestrial virosphere.</title>
        <authorList>
            <person name="Holmfeldt K."/>
            <person name="Nilsson E."/>
            <person name="Simone D."/>
            <person name="Lopez-Fernandez M."/>
            <person name="Wu X."/>
            <person name="de Brujin I."/>
            <person name="Lundin D."/>
            <person name="Andersson A."/>
            <person name="Bertilsson S."/>
            <person name="Dopson M."/>
        </authorList>
    </citation>
    <scope>NUCLEOTIDE SEQUENCE</scope>
    <source>
        <strain evidence="2">MM171A00126</strain>
        <strain evidence="3">MM171B00120</strain>
    </source>
</reference>